<feature type="domain" description="PH" evidence="2">
    <location>
        <begin position="417"/>
        <end position="512"/>
    </location>
</feature>
<sequence length="526" mass="56005">MAAAEAKGADAERVRTCTKCGVAQVRTRFSAATCTNCLDELVTEHCGGCGKRLGRVTGGSTRHSGDEPLVAFKRSWHKRCFAVFHPDVVSGVSAPADAEGAYFAGSLLSPRSRTDSDAGFFSPPVPSRDASMSPDTPVPSYALPTGSVESPARAKRPGMRGGAETTSLTYLFYATPVPRDTMGELVEPESPFAMTVSDASEGDEFGGSTGGGRSRGRSRGSSGGVGSGRAARRTRGKRAASVMGDVTTLEAVANRIVDSGMVKTRRWRVKTYEDVVVGREVVDFLVAEGLVPSRLAAIDMGQQLISNGFLHHVHRDHDFEDAELFYKFSSGLNLRAARARDAGGSAGGAAGSAAGGAADGGAASGSATPAGGGDDAHGSVLRQASSKLLTVLSGGPAASSVEDEVSGSRRMREMRSRLHREGFLNKQGHRRKNWQRRWFVLKGYELSYYKQPQDRHPKGVVDIRNFVLQKSDTAPNSMCLVNRDKSSLTYNMRAQSDGEFVEWVRCISAVMQEWQDAAIMGGPPGQ</sequence>
<dbReference type="GO" id="GO:0035556">
    <property type="term" value="P:intracellular signal transduction"/>
    <property type="evidence" value="ECO:0007669"/>
    <property type="project" value="InterPro"/>
</dbReference>
<dbReference type="EMBL" id="HBFS01001368">
    <property type="protein sequence ID" value="CAD8907723.1"/>
    <property type="molecule type" value="Transcribed_RNA"/>
</dbReference>
<dbReference type="Pfam" id="PF00169">
    <property type="entry name" value="PH"/>
    <property type="match status" value="1"/>
</dbReference>
<gene>
    <name evidence="4" type="ORF">BSP0115_LOCUS919</name>
</gene>
<dbReference type="SMART" id="SM00049">
    <property type="entry name" value="DEP"/>
    <property type="match status" value="1"/>
</dbReference>
<feature type="domain" description="DEP" evidence="3">
    <location>
        <begin position="262"/>
        <end position="330"/>
    </location>
</feature>
<reference evidence="4" key="1">
    <citation type="submission" date="2021-01" db="EMBL/GenBank/DDBJ databases">
        <authorList>
            <person name="Corre E."/>
            <person name="Pelletier E."/>
            <person name="Niang G."/>
            <person name="Scheremetjew M."/>
            <person name="Finn R."/>
            <person name="Kale V."/>
            <person name="Holt S."/>
            <person name="Cochrane G."/>
            <person name="Meng A."/>
            <person name="Brown T."/>
            <person name="Cohen L."/>
        </authorList>
    </citation>
    <scope>NUCLEOTIDE SEQUENCE</scope>
    <source>
        <strain evidence="4">Ms1</strain>
    </source>
</reference>
<dbReference type="Gene3D" id="1.10.10.10">
    <property type="entry name" value="Winged helix-like DNA-binding domain superfamily/Winged helix DNA-binding domain"/>
    <property type="match status" value="1"/>
</dbReference>
<dbReference type="PANTHER" id="PTHR14336">
    <property type="entry name" value="TANDEM PH DOMAIN CONTAINING PROTEIN"/>
    <property type="match status" value="1"/>
</dbReference>
<dbReference type="CDD" id="cd04371">
    <property type="entry name" value="DEP"/>
    <property type="match status" value="1"/>
</dbReference>
<dbReference type="Gene3D" id="2.30.29.30">
    <property type="entry name" value="Pleckstrin-homology domain (PH domain)/Phosphotyrosine-binding domain (PTB)"/>
    <property type="match status" value="1"/>
</dbReference>
<proteinExistence type="predicted"/>
<evidence type="ECO:0008006" key="5">
    <source>
        <dbReference type="Google" id="ProtNLM"/>
    </source>
</evidence>
<evidence type="ECO:0000256" key="1">
    <source>
        <dbReference type="SAM" id="MobiDB-lite"/>
    </source>
</evidence>
<dbReference type="InterPro" id="IPR011993">
    <property type="entry name" value="PH-like_dom_sf"/>
</dbReference>
<dbReference type="SMART" id="SM00233">
    <property type="entry name" value="PH"/>
    <property type="match status" value="1"/>
</dbReference>
<evidence type="ECO:0000259" key="2">
    <source>
        <dbReference type="PROSITE" id="PS50003"/>
    </source>
</evidence>
<dbReference type="InterPro" id="IPR051707">
    <property type="entry name" value="PI-Interact_SigTrans_Reg"/>
</dbReference>
<dbReference type="PROSITE" id="PS50003">
    <property type="entry name" value="PH_DOMAIN"/>
    <property type="match status" value="1"/>
</dbReference>
<protein>
    <recommendedName>
        <fullName evidence="5">PH domain-containing protein</fullName>
    </recommendedName>
</protein>
<organism evidence="4">
    <name type="scientific">Bicosoecida sp. CB-2014</name>
    <dbReference type="NCBI Taxonomy" id="1486930"/>
    <lineage>
        <taxon>Eukaryota</taxon>
        <taxon>Sar</taxon>
        <taxon>Stramenopiles</taxon>
        <taxon>Bigyra</taxon>
        <taxon>Opalozoa</taxon>
        <taxon>Bicosoecida</taxon>
    </lineage>
</organism>
<dbReference type="AlphaFoldDB" id="A0A7S1G3T0"/>
<dbReference type="InterPro" id="IPR036388">
    <property type="entry name" value="WH-like_DNA-bd_sf"/>
</dbReference>
<feature type="compositionally biased region" description="Gly residues" evidence="1">
    <location>
        <begin position="344"/>
        <end position="363"/>
    </location>
</feature>
<evidence type="ECO:0000259" key="3">
    <source>
        <dbReference type="PROSITE" id="PS50186"/>
    </source>
</evidence>
<dbReference type="FunFam" id="2.30.29.30:FF:000286">
    <property type="entry name" value="PH-protein kinase domain containing protein"/>
    <property type="match status" value="1"/>
</dbReference>
<feature type="region of interest" description="Disordered" evidence="1">
    <location>
        <begin position="195"/>
        <end position="240"/>
    </location>
</feature>
<dbReference type="PROSITE" id="PS50186">
    <property type="entry name" value="DEP"/>
    <property type="match status" value="1"/>
</dbReference>
<dbReference type="InterPro" id="IPR036390">
    <property type="entry name" value="WH_DNA-bd_sf"/>
</dbReference>
<dbReference type="Pfam" id="PF00610">
    <property type="entry name" value="DEP"/>
    <property type="match status" value="1"/>
</dbReference>
<evidence type="ECO:0000313" key="4">
    <source>
        <dbReference type="EMBL" id="CAD8907723.1"/>
    </source>
</evidence>
<dbReference type="InterPro" id="IPR000591">
    <property type="entry name" value="DEP_dom"/>
</dbReference>
<accession>A0A7S1G3T0</accession>
<dbReference type="SUPFAM" id="SSF46785">
    <property type="entry name" value="Winged helix' DNA-binding domain"/>
    <property type="match status" value="1"/>
</dbReference>
<feature type="region of interest" description="Disordered" evidence="1">
    <location>
        <begin position="113"/>
        <end position="162"/>
    </location>
</feature>
<name>A0A7S1G3T0_9STRA</name>
<dbReference type="InterPro" id="IPR001849">
    <property type="entry name" value="PH_domain"/>
</dbReference>
<dbReference type="SUPFAM" id="SSF50729">
    <property type="entry name" value="PH domain-like"/>
    <property type="match status" value="1"/>
</dbReference>
<feature type="region of interest" description="Disordered" evidence="1">
    <location>
        <begin position="343"/>
        <end position="378"/>
    </location>
</feature>